<evidence type="ECO:0000256" key="2">
    <source>
        <dbReference type="ARBA" id="ARBA00022771"/>
    </source>
</evidence>
<dbReference type="GO" id="GO:0008270">
    <property type="term" value="F:zinc ion binding"/>
    <property type="evidence" value="ECO:0007669"/>
    <property type="project" value="UniProtKB-KW"/>
</dbReference>
<evidence type="ECO:0000313" key="9">
    <source>
        <dbReference type="EMBL" id="OCL10312.1"/>
    </source>
</evidence>
<evidence type="ECO:0000259" key="8">
    <source>
        <dbReference type="PROSITE" id="PS51635"/>
    </source>
</evidence>
<dbReference type="AlphaFoldDB" id="A0A8E2F4B1"/>
<name>A0A8E2F4B1_9PEZI</name>
<evidence type="ECO:0000256" key="7">
    <source>
        <dbReference type="PROSITE-ProRule" id="PRU01161"/>
    </source>
</evidence>
<feature type="domain" description="PNPLA" evidence="8">
    <location>
        <begin position="232"/>
        <end position="435"/>
    </location>
</feature>
<evidence type="ECO:0000256" key="5">
    <source>
        <dbReference type="ARBA" id="ARBA00022963"/>
    </source>
</evidence>
<dbReference type="SUPFAM" id="SSF52151">
    <property type="entry name" value="FabD/lysophospholipase-like"/>
    <property type="match status" value="1"/>
</dbReference>
<protein>
    <submittedName>
        <fullName evidence="9">FabD/lysophospholipase-like protein</fullName>
    </submittedName>
</protein>
<feature type="short sequence motif" description="GXSXG" evidence="7">
    <location>
        <begin position="270"/>
        <end position="274"/>
    </location>
</feature>
<feature type="active site" description="Nucleophile" evidence="7">
    <location>
        <position position="272"/>
    </location>
</feature>
<evidence type="ECO:0000313" key="10">
    <source>
        <dbReference type="Proteomes" id="UP000250140"/>
    </source>
</evidence>
<dbReference type="Pfam" id="PF01734">
    <property type="entry name" value="Patatin"/>
    <property type="match status" value="1"/>
</dbReference>
<keyword evidence="1" id="KW-0479">Metal-binding</keyword>
<dbReference type="GO" id="GO:0019369">
    <property type="term" value="P:arachidonate metabolic process"/>
    <property type="evidence" value="ECO:0007669"/>
    <property type="project" value="TreeGrafter"/>
</dbReference>
<organism evidence="9 10">
    <name type="scientific">Glonium stellatum</name>
    <dbReference type="NCBI Taxonomy" id="574774"/>
    <lineage>
        <taxon>Eukaryota</taxon>
        <taxon>Fungi</taxon>
        <taxon>Dikarya</taxon>
        <taxon>Ascomycota</taxon>
        <taxon>Pezizomycotina</taxon>
        <taxon>Dothideomycetes</taxon>
        <taxon>Pleosporomycetidae</taxon>
        <taxon>Gloniales</taxon>
        <taxon>Gloniaceae</taxon>
        <taxon>Glonium</taxon>
    </lineage>
</organism>
<dbReference type="PANTHER" id="PTHR24185:SF1">
    <property type="entry name" value="CALCIUM-INDEPENDENT PHOSPHOLIPASE A2-GAMMA"/>
    <property type="match status" value="1"/>
</dbReference>
<dbReference type="GO" id="GO:0047499">
    <property type="term" value="F:calcium-independent phospholipase A2 activity"/>
    <property type="evidence" value="ECO:0007669"/>
    <property type="project" value="TreeGrafter"/>
</dbReference>
<reference evidence="9 10" key="1">
    <citation type="journal article" date="2016" name="Nat. Commun.">
        <title>Ectomycorrhizal ecology is imprinted in the genome of the dominant symbiotic fungus Cenococcum geophilum.</title>
        <authorList>
            <consortium name="DOE Joint Genome Institute"/>
            <person name="Peter M."/>
            <person name="Kohler A."/>
            <person name="Ohm R.A."/>
            <person name="Kuo A."/>
            <person name="Krutzmann J."/>
            <person name="Morin E."/>
            <person name="Arend M."/>
            <person name="Barry K.W."/>
            <person name="Binder M."/>
            <person name="Choi C."/>
            <person name="Clum A."/>
            <person name="Copeland A."/>
            <person name="Grisel N."/>
            <person name="Haridas S."/>
            <person name="Kipfer T."/>
            <person name="LaButti K."/>
            <person name="Lindquist E."/>
            <person name="Lipzen A."/>
            <person name="Maire R."/>
            <person name="Meier B."/>
            <person name="Mihaltcheva S."/>
            <person name="Molinier V."/>
            <person name="Murat C."/>
            <person name="Poggeler S."/>
            <person name="Quandt C.A."/>
            <person name="Sperisen C."/>
            <person name="Tritt A."/>
            <person name="Tisserant E."/>
            <person name="Crous P.W."/>
            <person name="Henrissat B."/>
            <person name="Nehls U."/>
            <person name="Egli S."/>
            <person name="Spatafora J.W."/>
            <person name="Grigoriev I.V."/>
            <person name="Martin F.M."/>
        </authorList>
    </citation>
    <scope>NUCLEOTIDE SEQUENCE [LARGE SCALE GENOMIC DNA]</scope>
    <source>
        <strain evidence="9 10">CBS 207.34</strain>
    </source>
</reference>
<keyword evidence="6 7" id="KW-0443">Lipid metabolism</keyword>
<dbReference type="EMBL" id="KV749268">
    <property type="protein sequence ID" value="OCL10312.1"/>
    <property type="molecule type" value="Genomic_DNA"/>
</dbReference>
<keyword evidence="5 7" id="KW-0442">Lipid degradation</keyword>
<sequence>MVANLLKVLIYDPSFVFDNDMKQRCARALQSFAETYVKCSYVHLLTGGRCVNTKAGHAKGHQDKYGEFLAEGSFMTGGFDSLTFLEMISKKVSEFLRQINDSSINQDRRRSFAIEHHLQTLQSARDSSFWGAEGECWQATEGSVSLQRLLDKLGCLERRNTCFGCLFGRPEFRLPCGHILCGGCIQDFGSKSLDYPDLVSLGSCVLCCSSQPSGHWPFKIRLKPRASGIRVLSLDGVGVRGIIELEVLRRLEVAIGLSLPLWYFFDLIVGSSAGGLIALSLGAQKWDSGTCIDKFQALCQRGFLKKFLMTTRGVGVVSRWLRGSIYDSAVLEKALQAVFPDENFFGLRIDAAQKLLHCPRVAITTTVESQCKLFTNYNCGGAEGTDYLSSSLSTWEVARCTSAVPMYFESFRPGCVGAECRDGGLTANNPIQFATNEGSRIWGNSSPFDIILSVGSGWAPEPPDTPSPWSLPDRIRTQFDTLMTNISGEDKWDDFKRSCPESTLSRSRRLNVRFYNEKEPALDAINEMDRMAEKAKKFYFYNAQENAGSRSMIDSPIPDGLLEVALCLRASLFFFDRPCIKTMQESAVVVLEGAIYCRLDAGTTAIRLLLGKTLEFRIDGIPMKVFSKDPEIPFKLDVKLPVESNARDKLLLIEVKFDDGPFAAISGFPCALKVRYI</sequence>
<keyword evidence="3 7" id="KW-0378">Hydrolase</keyword>
<gene>
    <name evidence="9" type="ORF">AOQ84DRAFT_402019</name>
</gene>
<dbReference type="GO" id="GO:0016020">
    <property type="term" value="C:membrane"/>
    <property type="evidence" value="ECO:0007669"/>
    <property type="project" value="TreeGrafter"/>
</dbReference>
<dbReference type="GO" id="GO:0046486">
    <property type="term" value="P:glycerolipid metabolic process"/>
    <property type="evidence" value="ECO:0007669"/>
    <property type="project" value="UniProtKB-ARBA"/>
</dbReference>
<keyword evidence="2" id="KW-0863">Zinc-finger</keyword>
<dbReference type="InterPro" id="IPR002641">
    <property type="entry name" value="PNPLA_dom"/>
</dbReference>
<dbReference type="OrthoDB" id="194358at2759"/>
<keyword evidence="4" id="KW-0862">Zinc</keyword>
<dbReference type="PROSITE" id="PS51635">
    <property type="entry name" value="PNPLA"/>
    <property type="match status" value="1"/>
</dbReference>
<dbReference type="PROSITE" id="PS00518">
    <property type="entry name" value="ZF_RING_1"/>
    <property type="match status" value="1"/>
</dbReference>
<dbReference type="InterPro" id="IPR016035">
    <property type="entry name" value="Acyl_Trfase/lysoPLipase"/>
</dbReference>
<dbReference type="GO" id="GO:0016042">
    <property type="term" value="P:lipid catabolic process"/>
    <property type="evidence" value="ECO:0007669"/>
    <property type="project" value="UniProtKB-UniRule"/>
</dbReference>
<dbReference type="PANTHER" id="PTHR24185">
    <property type="entry name" value="CALCIUM-INDEPENDENT PHOSPHOLIPASE A2-GAMMA"/>
    <property type="match status" value="1"/>
</dbReference>
<dbReference type="CDD" id="cd07199">
    <property type="entry name" value="Pat17_PNPLA8_PNPLA9_like"/>
    <property type="match status" value="1"/>
</dbReference>
<dbReference type="Gene3D" id="3.40.1090.10">
    <property type="entry name" value="Cytosolic phospholipase A2 catalytic domain"/>
    <property type="match status" value="1"/>
</dbReference>
<evidence type="ECO:0000256" key="6">
    <source>
        <dbReference type="ARBA" id="ARBA00023098"/>
    </source>
</evidence>
<evidence type="ECO:0000256" key="3">
    <source>
        <dbReference type="ARBA" id="ARBA00022801"/>
    </source>
</evidence>
<feature type="short sequence motif" description="GXGXXG" evidence="7">
    <location>
        <begin position="236"/>
        <end position="241"/>
    </location>
</feature>
<evidence type="ECO:0000256" key="1">
    <source>
        <dbReference type="ARBA" id="ARBA00022723"/>
    </source>
</evidence>
<feature type="active site" description="Proton acceptor" evidence="7">
    <location>
        <position position="422"/>
    </location>
</feature>
<accession>A0A8E2F4B1</accession>
<feature type="short sequence motif" description="DGA/G" evidence="7">
    <location>
        <begin position="422"/>
        <end position="424"/>
    </location>
</feature>
<dbReference type="InterPro" id="IPR017907">
    <property type="entry name" value="Znf_RING_CS"/>
</dbReference>
<keyword evidence="10" id="KW-1185">Reference proteome</keyword>
<proteinExistence type="predicted"/>
<evidence type="ECO:0000256" key="4">
    <source>
        <dbReference type="ARBA" id="ARBA00022833"/>
    </source>
</evidence>
<dbReference type="Proteomes" id="UP000250140">
    <property type="component" value="Unassembled WGS sequence"/>
</dbReference>